<organism evidence="2">
    <name type="scientific">Graphocephala atropunctata</name>
    <dbReference type="NCBI Taxonomy" id="36148"/>
    <lineage>
        <taxon>Eukaryota</taxon>
        <taxon>Metazoa</taxon>
        <taxon>Ecdysozoa</taxon>
        <taxon>Arthropoda</taxon>
        <taxon>Hexapoda</taxon>
        <taxon>Insecta</taxon>
        <taxon>Pterygota</taxon>
        <taxon>Neoptera</taxon>
        <taxon>Paraneoptera</taxon>
        <taxon>Hemiptera</taxon>
        <taxon>Auchenorrhyncha</taxon>
        <taxon>Membracoidea</taxon>
        <taxon>Cicadellidae</taxon>
        <taxon>Cicadellinae</taxon>
        <taxon>Cicadellini</taxon>
        <taxon>Graphocephala</taxon>
    </lineage>
</organism>
<feature type="compositionally biased region" description="Low complexity" evidence="1">
    <location>
        <begin position="427"/>
        <end position="456"/>
    </location>
</feature>
<feature type="compositionally biased region" description="Low complexity" evidence="1">
    <location>
        <begin position="545"/>
        <end position="570"/>
    </location>
</feature>
<evidence type="ECO:0000256" key="1">
    <source>
        <dbReference type="SAM" id="MobiDB-lite"/>
    </source>
</evidence>
<name>A0A1B6KK88_9HEMI</name>
<accession>A0A1B6KK88</accession>
<gene>
    <name evidence="2" type="ORF">g.43248</name>
</gene>
<evidence type="ECO:0000313" key="2">
    <source>
        <dbReference type="EMBL" id="JAT11860.1"/>
    </source>
</evidence>
<protein>
    <submittedName>
        <fullName evidence="2">Uncharacterized protein</fullName>
    </submittedName>
</protein>
<feature type="region of interest" description="Disordered" evidence="1">
    <location>
        <begin position="418"/>
        <end position="578"/>
    </location>
</feature>
<feature type="non-terminal residue" evidence="2">
    <location>
        <position position="1"/>
    </location>
</feature>
<feature type="non-terminal residue" evidence="2">
    <location>
        <position position="578"/>
    </location>
</feature>
<dbReference type="EMBL" id="GEBQ01028117">
    <property type="protein sequence ID" value="JAT11860.1"/>
    <property type="molecule type" value="Transcribed_RNA"/>
</dbReference>
<dbReference type="AlphaFoldDB" id="A0A1B6KK88"/>
<reference evidence="2" key="1">
    <citation type="submission" date="2015-11" db="EMBL/GenBank/DDBJ databases">
        <title>De novo transcriptome assembly of four potential Pierce s Disease insect vectors from Arizona vineyards.</title>
        <authorList>
            <person name="Tassone E.E."/>
        </authorList>
    </citation>
    <scope>NUCLEOTIDE SEQUENCE</scope>
</reference>
<proteinExistence type="predicted"/>
<feature type="compositionally biased region" description="Low complexity" evidence="1">
    <location>
        <begin position="464"/>
        <end position="533"/>
    </location>
</feature>
<sequence>ETTKTYVFDEKVPISDNIRSAVIDGKQYTVTWVRRPDESEIEYYRRVYAKSDGETNLEFWQRVLRRLPGETQDGYKARIEKLKTVLDYAPWDHVSYDQTRQEFVFDNKVPVDSSVSYVELDGNEYSWNKRWDETWEEYYWRLYPVVDGETDQLYLLKLIRRFDGESDETYKQRIENLKTVYTYAPWNNISYDDSTKTYVFDGTVPINDNIRDSTIDGKEWTVTWLRREGESDVDYFRRVYSKGDSETEEQYWLRILQRLPGEDEETYKTRIESLKTVFSNAPWDHVTYDDDKDQFIFDNQVPVTSSIRDVTVNGEQVELGNFWNRLPGETDQQYYSRLYPVETGETATDYLRELLTRRTEETEAEYQTRIQELKQVYKNVPWDKKVTYNQKTSQYQLDNTATVDDLIFTVSVDGQEDNWKRSEDSIDQNSSSSTTTSDTSEDSSTSTDTSSTTSSDTKSEEGTTDSQSNNQSSSQSETSSSTTSSSDINTESNDDSNNGADSTSKTEQSTSTDQTTETTTTSQQSQTGESGSDVNDASTLESKKTTTTTSDVTTSLSDSSDSSSDLSSRSQVQASDAT</sequence>